<evidence type="ECO:0000256" key="1">
    <source>
        <dbReference type="SAM" id="MobiDB-lite"/>
    </source>
</evidence>
<dbReference type="EMBL" id="AVOT02055508">
    <property type="protein sequence ID" value="MBW0550033.1"/>
    <property type="molecule type" value="Genomic_DNA"/>
</dbReference>
<protein>
    <submittedName>
        <fullName evidence="2">Uncharacterized protein</fullName>
    </submittedName>
</protein>
<organism evidence="2 3">
    <name type="scientific">Austropuccinia psidii MF-1</name>
    <dbReference type="NCBI Taxonomy" id="1389203"/>
    <lineage>
        <taxon>Eukaryota</taxon>
        <taxon>Fungi</taxon>
        <taxon>Dikarya</taxon>
        <taxon>Basidiomycota</taxon>
        <taxon>Pucciniomycotina</taxon>
        <taxon>Pucciniomycetes</taxon>
        <taxon>Pucciniales</taxon>
        <taxon>Sphaerophragmiaceae</taxon>
        <taxon>Austropuccinia</taxon>
    </lineage>
</organism>
<reference evidence="2" key="1">
    <citation type="submission" date="2021-03" db="EMBL/GenBank/DDBJ databases">
        <title>Draft genome sequence of rust myrtle Austropuccinia psidii MF-1, a brazilian biotype.</title>
        <authorList>
            <person name="Quecine M.C."/>
            <person name="Pachon D.M.R."/>
            <person name="Bonatelli M.L."/>
            <person name="Correr F.H."/>
            <person name="Franceschini L.M."/>
            <person name="Leite T.F."/>
            <person name="Margarido G.R.A."/>
            <person name="Almeida C.A."/>
            <person name="Ferrarezi J.A."/>
            <person name="Labate C.A."/>
        </authorList>
    </citation>
    <scope>NUCLEOTIDE SEQUENCE</scope>
    <source>
        <strain evidence="2">MF-1</strain>
    </source>
</reference>
<keyword evidence="3" id="KW-1185">Reference proteome</keyword>
<comment type="caution">
    <text evidence="2">The sequence shown here is derived from an EMBL/GenBank/DDBJ whole genome shotgun (WGS) entry which is preliminary data.</text>
</comment>
<feature type="compositionally biased region" description="Acidic residues" evidence="1">
    <location>
        <begin position="12"/>
        <end position="27"/>
    </location>
</feature>
<dbReference type="Proteomes" id="UP000765509">
    <property type="component" value="Unassembled WGS sequence"/>
</dbReference>
<evidence type="ECO:0000313" key="3">
    <source>
        <dbReference type="Proteomes" id="UP000765509"/>
    </source>
</evidence>
<proteinExistence type="predicted"/>
<sequence length="83" mass="9001">MSEPSQHLGENGEVEEENSVEEEESDSTEVVPTLVGVSESAGGPILAKLYQPSSYQTDKTLFLILQSMTQMMATLQAVSSSEY</sequence>
<gene>
    <name evidence="2" type="ORF">O181_089748</name>
</gene>
<dbReference type="AlphaFoldDB" id="A0A9Q3IU31"/>
<evidence type="ECO:0000313" key="2">
    <source>
        <dbReference type="EMBL" id="MBW0550033.1"/>
    </source>
</evidence>
<accession>A0A9Q3IU31</accession>
<name>A0A9Q3IU31_9BASI</name>
<feature type="region of interest" description="Disordered" evidence="1">
    <location>
        <begin position="1"/>
        <end position="31"/>
    </location>
</feature>